<accession>A0A7J8BEY4</accession>
<name>A0A7J8BEY4_ROUAE</name>
<proteinExistence type="predicted"/>
<reference evidence="2 3" key="1">
    <citation type="journal article" date="2020" name="Nature">
        <title>Six reference-quality genomes reveal evolution of bat adaptations.</title>
        <authorList>
            <person name="Jebb D."/>
            <person name="Huang Z."/>
            <person name="Pippel M."/>
            <person name="Hughes G.M."/>
            <person name="Lavrichenko K."/>
            <person name="Devanna P."/>
            <person name="Winkler S."/>
            <person name="Jermiin L.S."/>
            <person name="Skirmuntt E.C."/>
            <person name="Katzourakis A."/>
            <person name="Burkitt-Gray L."/>
            <person name="Ray D.A."/>
            <person name="Sullivan K.A.M."/>
            <person name="Roscito J.G."/>
            <person name="Kirilenko B.M."/>
            <person name="Davalos L.M."/>
            <person name="Corthals A.P."/>
            <person name="Power M.L."/>
            <person name="Jones G."/>
            <person name="Ransome R.D."/>
            <person name="Dechmann D.K.N."/>
            <person name="Locatelli A.G."/>
            <person name="Puechmaille S.J."/>
            <person name="Fedrigo O."/>
            <person name="Jarvis E.D."/>
            <person name="Hiller M."/>
            <person name="Vernes S.C."/>
            <person name="Myers E.W."/>
            <person name="Teeling E.C."/>
        </authorList>
    </citation>
    <scope>NUCLEOTIDE SEQUENCE [LARGE SCALE GENOMIC DNA]</scope>
    <source>
        <strain evidence="2">MRouAeg1</strain>
        <tissue evidence="2">Muscle</tissue>
    </source>
</reference>
<feature type="region of interest" description="Disordered" evidence="1">
    <location>
        <begin position="135"/>
        <end position="158"/>
    </location>
</feature>
<dbReference type="Proteomes" id="UP000593571">
    <property type="component" value="Unassembled WGS sequence"/>
</dbReference>
<evidence type="ECO:0000313" key="3">
    <source>
        <dbReference type="Proteomes" id="UP000593571"/>
    </source>
</evidence>
<gene>
    <name evidence="2" type="ORF">HJG63_009721</name>
</gene>
<dbReference type="EMBL" id="JACASE010000017">
    <property type="protein sequence ID" value="KAF6397049.1"/>
    <property type="molecule type" value="Genomic_DNA"/>
</dbReference>
<evidence type="ECO:0000313" key="2">
    <source>
        <dbReference type="EMBL" id="KAF6397049.1"/>
    </source>
</evidence>
<evidence type="ECO:0000256" key="1">
    <source>
        <dbReference type="SAM" id="MobiDB-lite"/>
    </source>
</evidence>
<keyword evidence="3" id="KW-1185">Reference proteome</keyword>
<comment type="caution">
    <text evidence="2">The sequence shown here is derived from an EMBL/GenBank/DDBJ whole genome shotgun (WGS) entry which is preliminary data.</text>
</comment>
<dbReference type="AlphaFoldDB" id="A0A7J8BEY4"/>
<organism evidence="2 3">
    <name type="scientific">Rousettus aegyptiacus</name>
    <name type="common">Egyptian fruit bat</name>
    <name type="synonym">Pteropus aegyptiacus</name>
    <dbReference type="NCBI Taxonomy" id="9407"/>
    <lineage>
        <taxon>Eukaryota</taxon>
        <taxon>Metazoa</taxon>
        <taxon>Chordata</taxon>
        <taxon>Craniata</taxon>
        <taxon>Vertebrata</taxon>
        <taxon>Euteleostomi</taxon>
        <taxon>Mammalia</taxon>
        <taxon>Eutheria</taxon>
        <taxon>Laurasiatheria</taxon>
        <taxon>Chiroptera</taxon>
        <taxon>Yinpterochiroptera</taxon>
        <taxon>Pteropodoidea</taxon>
        <taxon>Pteropodidae</taxon>
        <taxon>Rousettinae</taxon>
        <taxon>Rousettus</taxon>
    </lineage>
</organism>
<protein>
    <submittedName>
        <fullName evidence="2">Uncharacterized protein</fullName>
    </submittedName>
</protein>
<sequence length="233" mass="24884">MGSISDGLFLSNDGALLNPSCFISRISGSPGEVGQLRSEGHTEHLCGQVLFSVSPNGHLKECIWWLPWVICVSKSKGSALRGSLLLSRAPVCMGKSHRNASFHRAGGLHWRGLYHCMGCGLWGSLWSEAPFQGGHNVGNPDKRGQKKPRSGDTTGRPVAESFIVGGGGNCPGQKLLFNLIRNIVSMAGPRGSQEPRLCSRSRPLSGLAAQPARGTRSMMSCKARSPYSLLGCQ</sequence>